<name>A0A4Q9PAG8_9APHY</name>
<dbReference type="OrthoDB" id="2749268at2759"/>
<evidence type="ECO:0000313" key="2">
    <source>
        <dbReference type="EMBL" id="TBU34796.1"/>
    </source>
</evidence>
<dbReference type="EMBL" id="ML145088">
    <property type="protein sequence ID" value="TBU63830.1"/>
    <property type="molecule type" value="Genomic_DNA"/>
</dbReference>
<gene>
    <name evidence="3" type="ORF">BD310DRAFT_869028</name>
    <name evidence="2" type="ORF">BD311DRAFT_649715</name>
</gene>
<dbReference type="Proteomes" id="UP000292957">
    <property type="component" value="Unassembled WGS sequence"/>
</dbReference>
<protein>
    <submittedName>
        <fullName evidence="2">Uncharacterized protein</fullName>
    </submittedName>
</protein>
<keyword evidence="4" id="KW-1185">Reference proteome</keyword>
<feature type="region of interest" description="Disordered" evidence="1">
    <location>
        <begin position="1"/>
        <end position="53"/>
    </location>
</feature>
<proteinExistence type="predicted"/>
<dbReference type="Proteomes" id="UP000292082">
    <property type="component" value="Unassembled WGS sequence"/>
</dbReference>
<evidence type="ECO:0000313" key="4">
    <source>
        <dbReference type="Proteomes" id="UP000292082"/>
    </source>
</evidence>
<reference evidence="2 4" key="1">
    <citation type="submission" date="2019-01" db="EMBL/GenBank/DDBJ databases">
        <title>Draft genome sequences of three monokaryotic isolates of the white-rot basidiomycete fungus Dichomitus squalens.</title>
        <authorList>
            <consortium name="DOE Joint Genome Institute"/>
            <person name="Lopez S.C."/>
            <person name="Andreopoulos B."/>
            <person name="Pangilinan J."/>
            <person name="Lipzen A."/>
            <person name="Riley R."/>
            <person name="Ahrendt S."/>
            <person name="Ng V."/>
            <person name="Barry K."/>
            <person name="Daum C."/>
            <person name="Grigoriev I.V."/>
            <person name="Hilden K.S."/>
            <person name="Makela M.R."/>
            <person name="de Vries R.P."/>
        </authorList>
    </citation>
    <scope>NUCLEOTIDE SEQUENCE [LARGE SCALE GENOMIC DNA]</scope>
    <source>
        <strain evidence="3 4">CBS 464.89</strain>
        <strain evidence="2">OM18370.1</strain>
    </source>
</reference>
<organism evidence="2">
    <name type="scientific">Dichomitus squalens</name>
    <dbReference type="NCBI Taxonomy" id="114155"/>
    <lineage>
        <taxon>Eukaryota</taxon>
        <taxon>Fungi</taxon>
        <taxon>Dikarya</taxon>
        <taxon>Basidiomycota</taxon>
        <taxon>Agaricomycotina</taxon>
        <taxon>Agaricomycetes</taxon>
        <taxon>Polyporales</taxon>
        <taxon>Polyporaceae</taxon>
        <taxon>Dichomitus</taxon>
    </lineage>
</organism>
<dbReference type="AlphaFoldDB" id="A0A4Q9PAG8"/>
<dbReference type="EMBL" id="ML143388">
    <property type="protein sequence ID" value="TBU34796.1"/>
    <property type="molecule type" value="Genomic_DNA"/>
</dbReference>
<evidence type="ECO:0000256" key="1">
    <source>
        <dbReference type="SAM" id="MobiDB-lite"/>
    </source>
</evidence>
<sequence length="70" mass="7529">MGCIPSKNKVLEADSSAPLAIKTQTKKEKKQKRGLESPEIGEDAAPWVHGPGRVLSEKDGMVVITDSRPS</sequence>
<evidence type="ECO:0000313" key="3">
    <source>
        <dbReference type="EMBL" id="TBU63830.1"/>
    </source>
</evidence>
<accession>A0A4Q9PAG8</accession>